<dbReference type="GO" id="GO:0006508">
    <property type="term" value="P:proteolysis"/>
    <property type="evidence" value="ECO:0007669"/>
    <property type="project" value="InterPro"/>
</dbReference>
<dbReference type="HOGENOM" id="CLU_035477_0_0_2"/>
<evidence type="ECO:0000259" key="1">
    <source>
        <dbReference type="Pfam" id="PF04389"/>
    </source>
</evidence>
<dbReference type="GeneID" id="9233856"/>
<reference evidence="3" key="1">
    <citation type="submission" date="2010-05" db="EMBL/GenBank/DDBJ databases">
        <title>Complete sequence of Staphylothermus hellenicus DSM 12710.</title>
        <authorList>
            <consortium name="US DOE Joint Genome Institute"/>
            <person name="Lucas S."/>
            <person name="Copeland A."/>
            <person name="Lapidus A."/>
            <person name="Cheng J.-F."/>
            <person name="Bruce D."/>
            <person name="Goodwin L."/>
            <person name="Pitluck S."/>
            <person name="Davenport K."/>
            <person name="Detter J.C."/>
            <person name="Han C."/>
            <person name="Tapia R."/>
            <person name="Larimer F."/>
            <person name="Land M."/>
            <person name="Hauser L."/>
            <person name="Kyrpides N."/>
            <person name="Mikhailova N."/>
            <person name="Anderson I.J."/>
            <person name="Woyke T."/>
        </authorList>
    </citation>
    <scope>NUCLEOTIDE SEQUENCE [LARGE SCALE GENOMIC DNA]</scope>
    <source>
        <strain evidence="3">DSM 12710 / JCM 10830 / BK20S6-10-b1 / P8</strain>
    </source>
</reference>
<evidence type="ECO:0000313" key="3">
    <source>
        <dbReference type="Proteomes" id="UP000002573"/>
    </source>
</evidence>
<feature type="domain" description="Peptidase M28" evidence="1">
    <location>
        <begin position="290"/>
        <end position="399"/>
    </location>
</feature>
<accession>D7DBZ9</accession>
<dbReference type="SUPFAM" id="SSF53187">
    <property type="entry name" value="Zn-dependent exopeptidases"/>
    <property type="match status" value="1"/>
</dbReference>
<dbReference type="AlphaFoldDB" id="D7DBZ9"/>
<dbReference type="Pfam" id="PF04389">
    <property type="entry name" value="Peptidase_M28"/>
    <property type="match status" value="1"/>
</dbReference>
<dbReference type="PANTHER" id="PTHR12147:SF26">
    <property type="entry name" value="PEPTIDASE M28 DOMAIN-CONTAINING PROTEIN"/>
    <property type="match status" value="1"/>
</dbReference>
<dbReference type="STRING" id="591019.Shell_0567"/>
<keyword evidence="3" id="KW-1185">Reference proteome</keyword>
<reference evidence="2 3" key="2">
    <citation type="journal article" date="2011" name="Stand. Genomic Sci.">
        <title>Complete genome sequence of Staphylothermus hellenicus P8.</title>
        <authorList>
            <person name="Anderson I."/>
            <person name="Wirth R."/>
            <person name="Lucas S."/>
            <person name="Copeland A."/>
            <person name="Lapidus A."/>
            <person name="Cheng J.F."/>
            <person name="Goodwin L."/>
            <person name="Pitluck S."/>
            <person name="Davenport K."/>
            <person name="Detter J.C."/>
            <person name="Han C."/>
            <person name="Tapia R."/>
            <person name="Land M."/>
            <person name="Hauser L."/>
            <person name="Pati A."/>
            <person name="Mikhailova N."/>
            <person name="Woyke T."/>
            <person name="Klenk H.P."/>
            <person name="Kyrpides N."/>
            <person name="Ivanova N."/>
        </authorList>
    </citation>
    <scope>NUCLEOTIDE SEQUENCE [LARGE SCALE GENOMIC DNA]</scope>
    <source>
        <strain evidence="3">DSM 12710 / JCM 10830 / BK20S6-10-b1 / P8</strain>
    </source>
</reference>
<dbReference type="Gene3D" id="3.40.630.10">
    <property type="entry name" value="Zn peptidases"/>
    <property type="match status" value="1"/>
</dbReference>
<evidence type="ECO:0000313" key="2">
    <source>
        <dbReference type="EMBL" id="ADI31696.1"/>
    </source>
</evidence>
<organism evidence="2 3">
    <name type="scientific">Staphylothermus hellenicus (strain DSM 12710 / JCM 10830 / BK20S6-10-b1 / P8)</name>
    <dbReference type="NCBI Taxonomy" id="591019"/>
    <lineage>
        <taxon>Archaea</taxon>
        <taxon>Thermoproteota</taxon>
        <taxon>Thermoprotei</taxon>
        <taxon>Desulfurococcales</taxon>
        <taxon>Desulfurococcaceae</taxon>
        <taxon>Staphylothermus</taxon>
    </lineage>
</organism>
<sequence length="544" mass="61491">MINDIYNEIIAKSSQSFVRDALSIITRHHRLQGSSGLWKAVNELREILEGIGLPAKIFRIEEGSGKGFIKAPISWDPVEAYIEIKTGDRVLARLDLKDHPTLLAAHSPGGEGCAELKICGEKLCDGEAILVTGYLYDIYLNTDAKLILYYMKNRYPEAVPYTGLFLEPGDKMKGAVINIPYSLAMKIMSLKIENPRKKITVCWKAKINRHNKGLPILLSCVGDDPGVVFISHICHPKPGAHDNASGSAGNLHVAYVLSQTNPGFSYCNIWVPEYTGTVFLEDKLPWRPLSVINLDMIGSKQQITGSTLTLINPPRFMNTYTAPAGWISIQKVFDTSKSFNNISQPGIRYGISPYTMGSDHDVFIGWGIDSIMYNEWPSKYYHTDKDTPETIDPRSLMNTSIASILTAYIVSKSNNSFLEKLGKMYESYLKTWYKSQAIKIGYSINYLSRYLIKKPLAEKIEKPLIDSPIFSKTLYRILGREKYLEIRRIPGIYTYLAIYAPLSEKLGLNNHVKHYKAELLIKWSRKQEKQVIDAWETIKSNIKI</sequence>
<dbReference type="Proteomes" id="UP000002573">
    <property type="component" value="Chromosome"/>
</dbReference>
<gene>
    <name evidence="2" type="ordered locus">Shell_0567</name>
</gene>
<dbReference type="GO" id="GO:0008235">
    <property type="term" value="F:metalloexopeptidase activity"/>
    <property type="evidence" value="ECO:0007669"/>
    <property type="project" value="InterPro"/>
</dbReference>
<dbReference type="KEGG" id="shc:Shell_0567"/>
<name>D7DBZ9_STAHD</name>
<dbReference type="EMBL" id="CP002051">
    <property type="protein sequence ID" value="ADI31696.1"/>
    <property type="molecule type" value="Genomic_DNA"/>
</dbReference>
<dbReference type="eggNOG" id="arCOG02959">
    <property type="taxonomic scope" value="Archaea"/>
</dbReference>
<dbReference type="PANTHER" id="PTHR12147">
    <property type="entry name" value="METALLOPEPTIDASE M28 FAMILY MEMBER"/>
    <property type="match status" value="1"/>
</dbReference>
<dbReference type="InterPro" id="IPR045175">
    <property type="entry name" value="M28_fam"/>
</dbReference>
<dbReference type="OrthoDB" id="18376at2157"/>
<protein>
    <recommendedName>
        <fullName evidence="1">Peptidase M28 domain-containing protein</fullName>
    </recommendedName>
</protein>
<proteinExistence type="predicted"/>
<dbReference type="RefSeq" id="WP_013142894.1">
    <property type="nucleotide sequence ID" value="NC_014205.1"/>
</dbReference>
<dbReference type="InterPro" id="IPR007484">
    <property type="entry name" value="Peptidase_M28"/>
</dbReference>